<dbReference type="Gene3D" id="3.30.1330.100">
    <property type="entry name" value="CofE-like"/>
    <property type="match status" value="1"/>
</dbReference>
<protein>
    <recommendedName>
        <fullName evidence="1">Coenzyme F420:L-glutamate ligase-like domain-containing protein</fullName>
    </recommendedName>
</protein>
<dbReference type="PANTHER" id="PTHR47917">
    <property type="match status" value="1"/>
</dbReference>
<dbReference type="PANTHER" id="PTHR47917:SF1">
    <property type="entry name" value="COENZYME F420:L-GLUTAMATE LIGASE"/>
    <property type="match status" value="1"/>
</dbReference>
<organism evidence="2 3">
    <name type="scientific">Candidatus Spechtbacteria bacterium RIFCSPHIGHO2_01_FULL_43_30</name>
    <dbReference type="NCBI Taxonomy" id="1802158"/>
    <lineage>
        <taxon>Bacteria</taxon>
        <taxon>Candidatus Spechtiibacteriota</taxon>
    </lineage>
</organism>
<evidence type="ECO:0000313" key="3">
    <source>
        <dbReference type="Proteomes" id="UP000177932"/>
    </source>
</evidence>
<dbReference type="EMBL" id="MHOD01000024">
    <property type="protein sequence ID" value="OGZ57709.1"/>
    <property type="molecule type" value="Genomic_DNA"/>
</dbReference>
<feature type="domain" description="Coenzyme F420:L-glutamate ligase-like" evidence="1">
    <location>
        <begin position="24"/>
        <end position="205"/>
    </location>
</feature>
<accession>A0A1G2H5S5</accession>
<dbReference type="SUPFAM" id="SSF144010">
    <property type="entry name" value="CofE-like"/>
    <property type="match status" value="1"/>
</dbReference>
<name>A0A1G2H5S5_9BACT</name>
<reference evidence="2 3" key="1">
    <citation type="journal article" date="2016" name="Nat. Commun.">
        <title>Thousands of microbial genomes shed light on interconnected biogeochemical processes in an aquifer system.</title>
        <authorList>
            <person name="Anantharaman K."/>
            <person name="Brown C.T."/>
            <person name="Hug L.A."/>
            <person name="Sharon I."/>
            <person name="Castelle C.J."/>
            <person name="Probst A.J."/>
            <person name="Thomas B.C."/>
            <person name="Singh A."/>
            <person name="Wilkins M.J."/>
            <person name="Karaoz U."/>
            <person name="Brodie E.L."/>
            <person name="Williams K.H."/>
            <person name="Hubbard S.S."/>
            <person name="Banfield J.F."/>
        </authorList>
    </citation>
    <scope>NUCLEOTIDE SEQUENCE [LARGE SCALE GENOMIC DNA]</scope>
</reference>
<dbReference type="STRING" id="1802158.A2827_00240"/>
<proteinExistence type="predicted"/>
<gene>
    <name evidence="2" type="ORF">A2827_00240</name>
</gene>
<dbReference type="GO" id="GO:0052618">
    <property type="term" value="F:coenzyme F420-0:L-glutamate ligase activity"/>
    <property type="evidence" value="ECO:0007669"/>
    <property type="project" value="TreeGrafter"/>
</dbReference>
<dbReference type="AlphaFoldDB" id="A0A1G2H5S5"/>
<evidence type="ECO:0000259" key="1">
    <source>
        <dbReference type="Pfam" id="PF01996"/>
    </source>
</evidence>
<dbReference type="InterPro" id="IPR002847">
    <property type="entry name" value="F420-0_gamma-glut_ligase-dom"/>
</dbReference>
<dbReference type="Pfam" id="PF01996">
    <property type="entry name" value="F420_ligase"/>
    <property type="match status" value="1"/>
</dbReference>
<dbReference type="Gene3D" id="3.90.1660.10">
    <property type="entry name" value="CofE-like domain"/>
    <property type="match status" value="1"/>
</dbReference>
<sequence>MIIKPIKTRQFKPPKDDIRDALLEIPLVEKSVLAVTSKIVAISEGRCVKISDIKDKDNLIKREADFYLDRQKVPDGYVMLTIKNNILIPTAGIDESNSNGYYTLWPEKPFSAAKKIYEFLSKNSGIKNFGVIISDSHTTPLRWGTMGIAMGFWGFYPLKDYRGSDDIFGRKLKITQSNIADALAASAVLLMGEGKEQTPIALIENADFLQFGNYDFEKENPLAIGHDKDIYGPFVNAMEWKMGGK</sequence>
<comment type="caution">
    <text evidence="2">The sequence shown here is derived from an EMBL/GenBank/DDBJ whole genome shotgun (WGS) entry which is preliminary data.</text>
</comment>
<dbReference type="Proteomes" id="UP000177932">
    <property type="component" value="Unassembled WGS sequence"/>
</dbReference>
<evidence type="ECO:0000313" key="2">
    <source>
        <dbReference type="EMBL" id="OGZ57709.1"/>
    </source>
</evidence>